<sequence length="131" mass="14108">MEAPPTPKPGRLQPTLGLTPPTANQYAGIAYITLAGLVNTMVPATGPWALVGQSASYLIKLAPILWWALPSSQQSKLAAEANRPSPGMWYPDTKRLSKMVSTIADISTKDQNPFDPSISSKATMEDAQWKV</sequence>
<proteinExistence type="predicted"/>
<gene>
    <name evidence="1" type="ORF">DSO57_1014125</name>
</gene>
<accession>A0ACC2RK52</accession>
<reference evidence="1" key="1">
    <citation type="submission" date="2022-04" db="EMBL/GenBank/DDBJ databases">
        <title>Genome of the entomopathogenic fungus Entomophthora muscae.</title>
        <authorList>
            <person name="Elya C."/>
            <person name="Lovett B.R."/>
            <person name="Lee E."/>
            <person name="Macias A.M."/>
            <person name="Hajek A.E."/>
            <person name="De Bivort B.L."/>
            <person name="Kasson M.T."/>
            <person name="De Fine Licht H.H."/>
            <person name="Stajich J.E."/>
        </authorList>
    </citation>
    <scope>NUCLEOTIDE SEQUENCE</scope>
    <source>
        <strain evidence="1">Berkeley</strain>
    </source>
</reference>
<keyword evidence="2" id="KW-1185">Reference proteome</keyword>
<comment type="caution">
    <text evidence="1">The sequence shown here is derived from an EMBL/GenBank/DDBJ whole genome shotgun (WGS) entry which is preliminary data.</text>
</comment>
<evidence type="ECO:0000313" key="1">
    <source>
        <dbReference type="EMBL" id="KAJ9050467.1"/>
    </source>
</evidence>
<evidence type="ECO:0000313" key="2">
    <source>
        <dbReference type="Proteomes" id="UP001165960"/>
    </source>
</evidence>
<name>A0ACC2RK52_9FUNG</name>
<protein>
    <submittedName>
        <fullName evidence="1">Uncharacterized protein</fullName>
    </submittedName>
</protein>
<organism evidence="1 2">
    <name type="scientific">Entomophthora muscae</name>
    <dbReference type="NCBI Taxonomy" id="34485"/>
    <lineage>
        <taxon>Eukaryota</taxon>
        <taxon>Fungi</taxon>
        <taxon>Fungi incertae sedis</taxon>
        <taxon>Zoopagomycota</taxon>
        <taxon>Entomophthoromycotina</taxon>
        <taxon>Entomophthoromycetes</taxon>
        <taxon>Entomophthorales</taxon>
        <taxon>Entomophthoraceae</taxon>
        <taxon>Entomophthora</taxon>
    </lineage>
</organism>
<dbReference type="EMBL" id="QTSX02007153">
    <property type="protein sequence ID" value="KAJ9050467.1"/>
    <property type="molecule type" value="Genomic_DNA"/>
</dbReference>
<dbReference type="Proteomes" id="UP001165960">
    <property type="component" value="Unassembled WGS sequence"/>
</dbReference>